<dbReference type="RefSeq" id="XP_025595275.1">
    <property type="nucleotide sequence ID" value="XM_025740704.1"/>
</dbReference>
<dbReference type="PROSITE" id="PS50850">
    <property type="entry name" value="MFS"/>
    <property type="match status" value="1"/>
</dbReference>
<evidence type="ECO:0000256" key="3">
    <source>
        <dbReference type="ARBA" id="ARBA00022989"/>
    </source>
</evidence>
<gene>
    <name evidence="8" type="ORF">FA09DRAFT_312736</name>
</gene>
<dbReference type="InterPro" id="IPR011701">
    <property type="entry name" value="MFS"/>
</dbReference>
<comment type="subcellular location">
    <subcellularLocation>
        <location evidence="1">Membrane</location>
        <topology evidence="1">Multi-pass membrane protein</topology>
    </subcellularLocation>
</comment>
<feature type="region of interest" description="Disordered" evidence="5">
    <location>
        <begin position="469"/>
        <end position="518"/>
    </location>
</feature>
<dbReference type="InterPro" id="IPR020846">
    <property type="entry name" value="MFS_dom"/>
</dbReference>
<feature type="transmembrane region" description="Helical" evidence="6">
    <location>
        <begin position="61"/>
        <end position="79"/>
    </location>
</feature>
<keyword evidence="3 6" id="KW-1133">Transmembrane helix</keyword>
<keyword evidence="2 6" id="KW-0812">Transmembrane</keyword>
<feature type="transmembrane region" description="Helical" evidence="6">
    <location>
        <begin position="153"/>
        <end position="176"/>
    </location>
</feature>
<dbReference type="GO" id="GO:0005886">
    <property type="term" value="C:plasma membrane"/>
    <property type="evidence" value="ECO:0007669"/>
    <property type="project" value="TreeGrafter"/>
</dbReference>
<dbReference type="SUPFAM" id="SSF103473">
    <property type="entry name" value="MFS general substrate transporter"/>
    <property type="match status" value="1"/>
</dbReference>
<dbReference type="Proteomes" id="UP000245946">
    <property type="component" value="Unassembled WGS sequence"/>
</dbReference>
<dbReference type="STRING" id="58919.A0A316Z0Z1"/>
<feature type="transmembrane region" description="Helical" evidence="6">
    <location>
        <begin position="274"/>
        <end position="291"/>
    </location>
</feature>
<dbReference type="Gene3D" id="1.20.1250.20">
    <property type="entry name" value="MFS general substrate transporter like domains"/>
    <property type="match status" value="2"/>
</dbReference>
<proteinExistence type="predicted"/>
<dbReference type="EMBL" id="KZ819307">
    <property type="protein sequence ID" value="PWN94996.1"/>
    <property type="molecule type" value="Genomic_DNA"/>
</dbReference>
<organism evidence="8 9">
    <name type="scientific">Tilletiopsis washingtonensis</name>
    <dbReference type="NCBI Taxonomy" id="58919"/>
    <lineage>
        <taxon>Eukaryota</taxon>
        <taxon>Fungi</taxon>
        <taxon>Dikarya</taxon>
        <taxon>Basidiomycota</taxon>
        <taxon>Ustilaginomycotina</taxon>
        <taxon>Exobasidiomycetes</taxon>
        <taxon>Entylomatales</taxon>
        <taxon>Entylomatales incertae sedis</taxon>
        <taxon>Tilletiopsis</taxon>
    </lineage>
</organism>
<feature type="transmembrane region" description="Helical" evidence="6">
    <location>
        <begin position="219"/>
        <end position="237"/>
    </location>
</feature>
<dbReference type="OrthoDB" id="5296287at2759"/>
<name>A0A316Z0Z1_9BASI</name>
<evidence type="ECO:0000256" key="2">
    <source>
        <dbReference type="ARBA" id="ARBA00022692"/>
    </source>
</evidence>
<dbReference type="GO" id="GO:0046943">
    <property type="term" value="F:carboxylic acid transmembrane transporter activity"/>
    <property type="evidence" value="ECO:0007669"/>
    <property type="project" value="TreeGrafter"/>
</dbReference>
<dbReference type="PANTHER" id="PTHR23508">
    <property type="entry name" value="CARBOXYLIC ACID TRANSPORTER PROTEIN HOMOLOG"/>
    <property type="match status" value="1"/>
</dbReference>
<keyword evidence="9" id="KW-1185">Reference proteome</keyword>
<feature type="transmembrane region" description="Helical" evidence="6">
    <location>
        <begin position="340"/>
        <end position="357"/>
    </location>
</feature>
<evidence type="ECO:0000313" key="9">
    <source>
        <dbReference type="Proteomes" id="UP000245946"/>
    </source>
</evidence>
<evidence type="ECO:0000313" key="8">
    <source>
        <dbReference type="EMBL" id="PWN94996.1"/>
    </source>
</evidence>
<evidence type="ECO:0000256" key="1">
    <source>
        <dbReference type="ARBA" id="ARBA00004141"/>
    </source>
</evidence>
<dbReference type="CDD" id="cd17316">
    <property type="entry name" value="MFS_SV2_like"/>
    <property type="match status" value="1"/>
</dbReference>
<feature type="transmembrane region" description="Helical" evidence="6">
    <location>
        <begin position="437"/>
        <end position="459"/>
    </location>
</feature>
<accession>A0A316Z0Z1</accession>
<evidence type="ECO:0000256" key="4">
    <source>
        <dbReference type="ARBA" id="ARBA00023136"/>
    </source>
</evidence>
<dbReference type="AlphaFoldDB" id="A0A316Z0Z1"/>
<feature type="domain" description="Major facilitator superfamily (MFS) profile" evidence="7">
    <location>
        <begin position="63"/>
        <end position="464"/>
    </location>
</feature>
<feature type="compositionally biased region" description="Basic and acidic residues" evidence="5">
    <location>
        <begin position="481"/>
        <end position="505"/>
    </location>
</feature>
<reference evidence="8 9" key="1">
    <citation type="journal article" date="2018" name="Mol. Biol. Evol.">
        <title>Broad Genomic Sampling Reveals a Smut Pathogenic Ancestry of the Fungal Clade Ustilaginomycotina.</title>
        <authorList>
            <person name="Kijpornyongpan T."/>
            <person name="Mondo S.J."/>
            <person name="Barry K."/>
            <person name="Sandor L."/>
            <person name="Lee J."/>
            <person name="Lipzen A."/>
            <person name="Pangilinan J."/>
            <person name="LaButti K."/>
            <person name="Hainaut M."/>
            <person name="Henrissat B."/>
            <person name="Grigoriev I.V."/>
            <person name="Spatafora J.W."/>
            <person name="Aime M.C."/>
        </authorList>
    </citation>
    <scope>NUCLEOTIDE SEQUENCE [LARGE SCALE GENOMIC DNA]</scope>
    <source>
        <strain evidence="8 9">MCA 4186</strain>
    </source>
</reference>
<dbReference type="GeneID" id="37268250"/>
<feature type="transmembrane region" description="Helical" evidence="6">
    <location>
        <begin position="311"/>
        <end position="331"/>
    </location>
</feature>
<protein>
    <submittedName>
        <fullName evidence="8">MFS general substrate transporter</fullName>
    </submittedName>
</protein>
<dbReference type="InterPro" id="IPR036259">
    <property type="entry name" value="MFS_trans_sf"/>
</dbReference>
<feature type="transmembrane region" description="Helical" evidence="6">
    <location>
        <begin position="99"/>
        <end position="121"/>
    </location>
</feature>
<evidence type="ECO:0000256" key="5">
    <source>
        <dbReference type="SAM" id="MobiDB-lite"/>
    </source>
</evidence>
<evidence type="ECO:0000259" key="7">
    <source>
        <dbReference type="PROSITE" id="PS50850"/>
    </source>
</evidence>
<sequence>MATKQELGVLAGARESVLGLFRWRTRVVVIDELGNESVEWQAPEWPANPFKLLGMLTANNWLYYSVGFLGWTFDAYDFHALSIQTTKLALYFNVSKSDVTTAITLTLLLRSVGAIIFGIAGDYWGRKWPFVVNMICLGLLQVGSIYAPTFNTFLAVRALFGIFMGGVFGGASSMALENVPVEARGLLSGVFQQGYSFGYVIAACANLGVGGATSSWPTMFWIGAGGSFAVGIARIFFPESRQFIEAKKNGGKGGHTGAFMKEAGVVVKQEWRRIIYAVILMALFNFFSHTTQDSYTTFMKVGKALDNAAASRASILMKTGACVGGTIIGYLSQSIGRRRAIFIAALMTAVLIPAWILPNTESGLEAGGFMLQFFVQGAWGVIPVHLQELSPPAFRASFPGITYQLGNAISSPSAQIVNELAEKVFTVMGPKGRRVEAYGPVMGVATAIIAVFIAVWIAVGPEKKGSRFEQASAAGAGPDLGHPEPLHKEPDHLVKTDSLEKDAHSDAPATLTRDASRH</sequence>
<keyword evidence="4 6" id="KW-0472">Membrane</keyword>
<dbReference type="Pfam" id="PF07690">
    <property type="entry name" value="MFS_1"/>
    <property type="match status" value="1"/>
</dbReference>
<dbReference type="PANTHER" id="PTHR23508:SF9">
    <property type="entry name" value="CARBOXYLIC ACID TRANSPORT PROTEIN (AFU_ORTHOLOGUE AFUA_2G09450)"/>
    <property type="match status" value="1"/>
</dbReference>
<feature type="transmembrane region" description="Helical" evidence="6">
    <location>
        <begin position="128"/>
        <end position="147"/>
    </location>
</feature>
<evidence type="ECO:0000256" key="6">
    <source>
        <dbReference type="SAM" id="Phobius"/>
    </source>
</evidence>
<feature type="transmembrane region" description="Helical" evidence="6">
    <location>
        <begin position="197"/>
        <end position="213"/>
    </location>
</feature>